<dbReference type="GO" id="GO:0005634">
    <property type="term" value="C:nucleus"/>
    <property type="evidence" value="ECO:0007669"/>
    <property type="project" value="UniProtKB-SubCell"/>
</dbReference>
<comment type="caution">
    <text evidence="9">The sequence shown here is derived from an EMBL/GenBank/DDBJ whole genome shotgun (WGS) entry which is preliminary data.</text>
</comment>
<protein>
    <recommendedName>
        <fullName evidence="11">Histone-lysine N-methyltransferase, H3 lysine-9 specific SUVH5</fullName>
    </recommendedName>
</protein>
<evidence type="ECO:0000313" key="9">
    <source>
        <dbReference type="EMBL" id="KAG2660255.1"/>
    </source>
</evidence>
<dbReference type="PROSITE" id="PS50280">
    <property type="entry name" value="SET"/>
    <property type="match status" value="1"/>
</dbReference>
<evidence type="ECO:0008006" key="11">
    <source>
        <dbReference type="Google" id="ProtNLM"/>
    </source>
</evidence>
<evidence type="ECO:0000259" key="6">
    <source>
        <dbReference type="PROSITE" id="PS50280"/>
    </source>
</evidence>
<reference evidence="9" key="1">
    <citation type="submission" date="2020-05" db="EMBL/GenBank/DDBJ databases">
        <title>WGS assembly of Panicum virgatum.</title>
        <authorList>
            <person name="Lovell J.T."/>
            <person name="Jenkins J."/>
            <person name="Shu S."/>
            <person name="Juenger T.E."/>
            <person name="Schmutz J."/>
        </authorList>
    </citation>
    <scope>NUCLEOTIDE SEQUENCE</scope>
    <source>
        <strain evidence="9">AP13</strain>
    </source>
</reference>
<dbReference type="InterPro" id="IPR051357">
    <property type="entry name" value="H3K9_HMTase_SUVAR3-9"/>
</dbReference>
<dbReference type="AlphaFoldDB" id="A0A8T0XM78"/>
<dbReference type="Gene3D" id="2.170.270.10">
    <property type="entry name" value="SET domain"/>
    <property type="match status" value="1"/>
</dbReference>
<dbReference type="InterPro" id="IPR001214">
    <property type="entry name" value="SET_dom"/>
</dbReference>
<dbReference type="PANTHER" id="PTHR45660">
    <property type="entry name" value="HISTONE-LYSINE N-METHYLTRANSFERASE SETMAR"/>
    <property type="match status" value="1"/>
</dbReference>
<evidence type="ECO:0000256" key="2">
    <source>
        <dbReference type="ARBA" id="ARBA00022454"/>
    </source>
</evidence>
<organism evidence="9 10">
    <name type="scientific">Panicum virgatum</name>
    <name type="common">Blackwell switchgrass</name>
    <dbReference type="NCBI Taxonomy" id="38727"/>
    <lineage>
        <taxon>Eukaryota</taxon>
        <taxon>Viridiplantae</taxon>
        <taxon>Streptophyta</taxon>
        <taxon>Embryophyta</taxon>
        <taxon>Tracheophyta</taxon>
        <taxon>Spermatophyta</taxon>
        <taxon>Magnoliopsida</taxon>
        <taxon>Liliopsida</taxon>
        <taxon>Poales</taxon>
        <taxon>Poaceae</taxon>
        <taxon>PACMAD clade</taxon>
        <taxon>Panicoideae</taxon>
        <taxon>Panicodae</taxon>
        <taxon>Paniceae</taxon>
        <taxon>Panicinae</taxon>
        <taxon>Panicum</taxon>
        <taxon>Panicum sect. Hiantes</taxon>
    </lineage>
</organism>
<dbReference type="InterPro" id="IPR007728">
    <property type="entry name" value="Pre-SET_dom"/>
</dbReference>
<dbReference type="PANTHER" id="PTHR45660:SF35">
    <property type="entry name" value="SET DOMAIN-CONTAINING PROTEIN"/>
    <property type="match status" value="1"/>
</dbReference>
<keyword evidence="3 4" id="KW-0539">Nucleus</keyword>
<dbReference type="SUPFAM" id="SSF82199">
    <property type="entry name" value="SET domain"/>
    <property type="match status" value="1"/>
</dbReference>
<dbReference type="OrthoDB" id="5792673at2759"/>
<dbReference type="SMART" id="SM00466">
    <property type="entry name" value="SRA"/>
    <property type="match status" value="1"/>
</dbReference>
<dbReference type="GO" id="GO:0005694">
    <property type="term" value="C:chromosome"/>
    <property type="evidence" value="ECO:0007669"/>
    <property type="project" value="UniProtKB-SubCell"/>
</dbReference>
<feature type="region of interest" description="Disordered" evidence="5">
    <location>
        <begin position="193"/>
        <end position="217"/>
    </location>
</feature>
<dbReference type="PROSITE" id="PS51015">
    <property type="entry name" value="YDG"/>
    <property type="match status" value="1"/>
</dbReference>
<dbReference type="InterPro" id="IPR046341">
    <property type="entry name" value="SET_dom_sf"/>
</dbReference>
<feature type="domain" description="YDG" evidence="8">
    <location>
        <begin position="373"/>
        <end position="515"/>
    </location>
</feature>
<dbReference type="Pfam" id="PF00856">
    <property type="entry name" value="SET"/>
    <property type="match status" value="1"/>
</dbReference>
<dbReference type="InterPro" id="IPR003105">
    <property type="entry name" value="SRA_YDG"/>
</dbReference>
<dbReference type="SMART" id="SM00468">
    <property type="entry name" value="PreSET"/>
    <property type="match status" value="1"/>
</dbReference>
<dbReference type="SMART" id="SM00317">
    <property type="entry name" value="SET"/>
    <property type="match status" value="1"/>
</dbReference>
<evidence type="ECO:0000259" key="8">
    <source>
        <dbReference type="PROSITE" id="PS51015"/>
    </source>
</evidence>
<dbReference type="Pfam" id="PF02182">
    <property type="entry name" value="SAD_SRA"/>
    <property type="match status" value="1"/>
</dbReference>
<evidence type="ECO:0000313" key="10">
    <source>
        <dbReference type="Proteomes" id="UP000823388"/>
    </source>
</evidence>
<dbReference type="GO" id="GO:0003690">
    <property type="term" value="F:double-stranded DNA binding"/>
    <property type="evidence" value="ECO:0007669"/>
    <property type="project" value="TreeGrafter"/>
</dbReference>
<dbReference type="GO" id="GO:0008270">
    <property type="term" value="F:zinc ion binding"/>
    <property type="evidence" value="ECO:0007669"/>
    <property type="project" value="InterPro"/>
</dbReference>
<sequence>MEGGGARVSPMACGARRHKALAPWRFQSAFVRREANPGAVFDGDRCGSETLRMSCGTAAGGGLSDSLGRGGGVDGELEVPACGGDNEVPKGGGGVGGDCGFDGVDGDFVAKEGDSPTKEGDPLPKDCEIHEGLENAKEGGSLPEDCEIHEGLENNRITAEPHGAKPSNLPGLNCNADAEESNFVGKDCNLEGSKTSDDAESNFAGKDCNLEDFRTGVPGLRKGRKEVAPWRFQAGYKPKWAQDSLSGNRSGETEEPAFMVRAGSSKDAPVMASNRPHLKGGSASGEQRSLEVQKGSGPAPKKRKVDKDDHRISSVRENVLTKLREFRIIYKKLLEEEKFKCRGKWHGVRPDIAAFDIFRERFSADNDDMRYDGSIPGVRIGDVFNSVMELSVVGIHRAQSLLVDHIKKKDGMCLAVSVVSYAQPSAFDSLDFLLHVGSAAATCDQKLEGADMALQESMDTDTPVRVIHALVTELGDDCQPKQLTTYVYGGLYLVEKFQREKTAGSQYVNTFHLRRMTRQKQIDVQVLKTKKPEAFDGTFTVDISGGLEMVPISAINSISNEYLMAFRYISQIQYPLNCRPDPPLGCDCVGGCSVSQKCACLVKNGGEFPYNDIGENIEEKPLIYECGPSCKCPPTCRNRVSQHGMKFRLQVFKTNSMGWGVRTLDFIPYGSFVCEYIGELLKDEEAQKRKNDEYLFSIGKNYHDVPRWKAQIKTIPSLQNGPSEDDENGFAVDALNQGNFARFINHSCTPNIYPQNVLHDHDNISMPHIMFFAYEDIPPLKELSYDYNYEIDKVYDSDGNIKMKPCFCRSTECTVSWCCKPQPGGGRHSP</sequence>
<evidence type="ECO:0000256" key="5">
    <source>
        <dbReference type="SAM" id="MobiDB-lite"/>
    </source>
</evidence>
<dbReference type="Pfam" id="PF05033">
    <property type="entry name" value="Pre-SET"/>
    <property type="match status" value="1"/>
</dbReference>
<dbReference type="PROSITE" id="PS50867">
    <property type="entry name" value="PRE_SET"/>
    <property type="match status" value="1"/>
</dbReference>
<feature type="domain" description="Pre-SET" evidence="7">
    <location>
        <begin position="584"/>
        <end position="644"/>
    </location>
</feature>
<dbReference type="EMBL" id="CM029037">
    <property type="protein sequence ID" value="KAG2660255.1"/>
    <property type="molecule type" value="Genomic_DNA"/>
</dbReference>
<dbReference type="InterPro" id="IPR015947">
    <property type="entry name" value="PUA-like_sf"/>
</dbReference>
<feature type="domain" description="SET" evidence="6">
    <location>
        <begin position="647"/>
        <end position="788"/>
    </location>
</feature>
<dbReference type="SUPFAM" id="SSF88697">
    <property type="entry name" value="PUA domain-like"/>
    <property type="match status" value="1"/>
</dbReference>
<accession>A0A8T0XM78</accession>
<name>A0A8T0XM78_PANVG</name>
<dbReference type="Proteomes" id="UP000823388">
    <property type="component" value="Chromosome 1K"/>
</dbReference>
<dbReference type="InterPro" id="IPR036987">
    <property type="entry name" value="SRA-YDG_sf"/>
</dbReference>
<keyword evidence="2" id="KW-0158">Chromosome</keyword>
<evidence type="ECO:0000256" key="3">
    <source>
        <dbReference type="ARBA" id="ARBA00023242"/>
    </source>
</evidence>
<comment type="subcellular location">
    <subcellularLocation>
        <location evidence="1">Chromosome</location>
    </subcellularLocation>
    <subcellularLocation>
        <location evidence="4">Nucleus</location>
    </subcellularLocation>
</comment>
<proteinExistence type="predicted"/>
<keyword evidence="10" id="KW-1185">Reference proteome</keyword>
<gene>
    <name evidence="9" type="ORF">PVAP13_1KG416000</name>
</gene>
<evidence type="ECO:0000256" key="1">
    <source>
        <dbReference type="ARBA" id="ARBA00004286"/>
    </source>
</evidence>
<feature type="region of interest" description="Disordered" evidence="5">
    <location>
        <begin position="264"/>
        <end position="309"/>
    </location>
</feature>
<dbReference type="GO" id="GO:0042054">
    <property type="term" value="F:histone methyltransferase activity"/>
    <property type="evidence" value="ECO:0007669"/>
    <property type="project" value="InterPro"/>
</dbReference>
<evidence type="ECO:0000256" key="4">
    <source>
        <dbReference type="PROSITE-ProRule" id="PRU00358"/>
    </source>
</evidence>
<evidence type="ECO:0000259" key="7">
    <source>
        <dbReference type="PROSITE" id="PS50867"/>
    </source>
</evidence>
<dbReference type="Gene3D" id="2.30.280.10">
    <property type="entry name" value="SRA-YDG"/>
    <property type="match status" value="1"/>
</dbReference>